<evidence type="ECO:0000313" key="1">
    <source>
        <dbReference type="EMBL" id="WOH04679.1"/>
    </source>
</evidence>
<dbReference type="KEGG" id="dcr:108225787"/>
<dbReference type="Gramene" id="KZM90561">
    <property type="protein sequence ID" value="KZM90561"/>
    <property type="gene ID" value="DCAR_022074"/>
</dbReference>
<dbReference type="OMA" id="MMICADA"/>
<dbReference type="EMBL" id="CP093348">
    <property type="protein sequence ID" value="WOH04679.1"/>
    <property type="molecule type" value="Genomic_DNA"/>
</dbReference>
<reference evidence="1" key="2">
    <citation type="submission" date="2022-03" db="EMBL/GenBank/DDBJ databases">
        <title>Draft title - Genomic analysis of global carrot germplasm unveils the trajectory of domestication and the origin of high carotenoid orange carrot.</title>
        <authorList>
            <person name="Iorizzo M."/>
            <person name="Ellison S."/>
            <person name="Senalik D."/>
            <person name="Macko-Podgorni A."/>
            <person name="Grzebelus D."/>
            <person name="Bostan H."/>
            <person name="Rolling W."/>
            <person name="Curaba J."/>
            <person name="Simon P."/>
        </authorList>
    </citation>
    <scope>NUCLEOTIDE SEQUENCE</scope>
    <source>
        <tissue evidence="1">Leaf</tissue>
    </source>
</reference>
<dbReference type="Proteomes" id="UP000077755">
    <property type="component" value="Chromosome 6"/>
</dbReference>
<protein>
    <submittedName>
        <fullName evidence="1">Uncharacterized protein</fullName>
    </submittedName>
</protein>
<accession>A0A164VM62</accession>
<dbReference type="PANTHER" id="PTHR21454">
    <property type="entry name" value="DPH3 HOMOLOG-RELATED"/>
    <property type="match status" value="1"/>
</dbReference>
<sequence length="232" mass="25327">MVESMMIMRVIVVMMMILITCNGDDTNPVYEPCSDTKVKINDGFTFGLAFASKETFFFNQTQLSPCDKRLPLNGNAAAAVALFRPKVDEITLLSVNTSSFKPGTSGGHMVAFAGRQFAARSPPVFVADGTHTVNSFTLVLEFKTGTLQNLFWKKYGCGSCSGESVCVNNTDCAVPSSKCKNNGGDVDCTLGIQLAFSGTDKNYNVLNSWYEVANLRQYSLFGLYSNIRNVFT</sequence>
<organism evidence="1 2">
    <name type="scientific">Daucus carota subsp. sativus</name>
    <name type="common">Carrot</name>
    <dbReference type="NCBI Taxonomy" id="79200"/>
    <lineage>
        <taxon>Eukaryota</taxon>
        <taxon>Viridiplantae</taxon>
        <taxon>Streptophyta</taxon>
        <taxon>Embryophyta</taxon>
        <taxon>Tracheophyta</taxon>
        <taxon>Spermatophyta</taxon>
        <taxon>Magnoliopsida</taxon>
        <taxon>eudicotyledons</taxon>
        <taxon>Gunneridae</taxon>
        <taxon>Pentapetalae</taxon>
        <taxon>asterids</taxon>
        <taxon>campanulids</taxon>
        <taxon>Apiales</taxon>
        <taxon>Apiaceae</taxon>
        <taxon>Apioideae</taxon>
        <taxon>Scandiceae</taxon>
        <taxon>Daucinae</taxon>
        <taxon>Daucus</taxon>
        <taxon>Daucus sect. Daucus</taxon>
    </lineage>
</organism>
<reference evidence="1" key="1">
    <citation type="journal article" date="2016" name="Nat. Genet.">
        <title>A high-quality carrot genome assembly provides new insights into carotenoid accumulation and asterid genome evolution.</title>
        <authorList>
            <person name="Iorizzo M."/>
            <person name="Ellison S."/>
            <person name="Senalik D."/>
            <person name="Zeng P."/>
            <person name="Satapoomin P."/>
            <person name="Huang J."/>
            <person name="Bowman M."/>
            <person name="Iovene M."/>
            <person name="Sanseverino W."/>
            <person name="Cavagnaro P."/>
            <person name="Yildiz M."/>
            <person name="Macko-Podgorni A."/>
            <person name="Moranska E."/>
            <person name="Grzebelus E."/>
            <person name="Grzebelus D."/>
            <person name="Ashrafi H."/>
            <person name="Zheng Z."/>
            <person name="Cheng S."/>
            <person name="Spooner D."/>
            <person name="Van Deynze A."/>
            <person name="Simon P."/>
        </authorList>
    </citation>
    <scope>NUCLEOTIDE SEQUENCE</scope>
    <source>
        <tissue evidence="1">Leaf</tissue>
    </source>
</reference>
<name>A0A164VM62_DAUCS</name>
<gene>
    <name evidence="1" type="ORF">DCAR_0624090</name>
</gene>
<dbReference type="OrthoDB" id="1885051at2759"/>
<dbReference type="AlphaFoldDB" id="A0A164VM62"/>
<keyword evidence="2" id="KW-1185">Reference proteome</keyword>
<dbReference type="GO" id="GO:0017183">
    <property type="term" value="P:protein histidyl modification to diphthamide"/>
    <property type="evidence" value="ECO:0007669"/>
    <property type="project" value="InterPro"/>
</dbReference>
<dbReference type="InterPro" id="IPR044248">
    <property type="entry name" value="DPH3/4-like"/>
</dbReference>
<dbReference type="GO" id="GO:0005829">
    <property type="term" value="C:cytosol"/>
    <property type="evidence" value="ECO:0007669"/>
    <property type="project" value="TreeGrafter"/>
</dbReference>
<dbReference type="PANTHER" id="PTHR21454:SF44">
    <property type="entry name" value="EXPP1 PROTEIN"/>
    <property type="match status" value="1"/>
</dbReference>
<proteinExistence type="predicted"/>
<evidence type="ECO:0000313" key="2">
    <source>
        <dbReference type="Proteomes" id="UP000077755"/>
    </source>
</evidence>
<dbReference type="GO" id="GO:0046872">
    <property type="term" value="F:metal ion binding"/>
    <property type="evidence" value="ECO:0007669"/>
    <property type="project" value="InterPro"/>
</dbReference>